<proteinExistence type="predicted"/>
<comment type="caution">
    <text evidence="2">The sequence shown here is derived from an EMBL/GenBank/DDBJ whole genome shotgun (WGS) entry which is preliminary data.</text>
</comment>
<reference evidence="2 3" key="1">
    <citation type="submission" date="2024-08" db="EMBL/GenBank/DDBJ databases">
        <title>Whole-genome sequencing of halo(alkali)philic microorganisms from hypersaline lakes.</title>
        <authorList>
            <person name="Sorokin D.Y."/>
            <person name="Merkel A.Y."/>
            <person name="Messina E."/>
            <person name="Yakimov M."/>
        </authorList>
    </citation>
    <scope>NUCLEOTIDE SEQUENCE [LARGE SCALE GENOMIC DNA]</scope>
    <source>
        <strain evidence="2 3">Cl-TMA</strain>
    </source>
</reference>
<dbReference type="Proteomes" id="UP001575181">
    <property type="component" value="Unassembled WGS sequence"/>
</dbReference>
<organism evidence="2 3">
    <name type="scientific">Thiohalorhabdus methylotrophus</name>
    <dbReference type="NCBI Taxonomy" id="3242694"/>
    <lineage>
        <taxon>Bacteria</taxon>
        <taxon>Pseudomonadati</taxon>
        <taxon>Pseudomonadota</taxon>
        <taxon>Gammaproteobacteria</taxon>
        <taxon>Thiohalorhabdales</taxon>
        <taxon>Thiohalorhabdaceae</taxon>
        <taxon>Thiohalorhabdus</taxon>
    </lineage>
</organism>
<evidence type="ECO:0000313" key="3">
    <source>
        <dbReference type="Proteomes" id="UP001575181"/>
    </source>
</evidence>
<name>A0ABV4TUG1_9GAMM</name>
<dbReference type="EMBL" id="JBGUAW010000004">
    <property type="protein sequence ID" value="MFA9460627.1"/>
    <property type="molecule type" value="Genomic_DNA"/>
</dbReference>
<evidence type="ECO:0000256" key="1">
    <source>
        <dbReference type="SAM" id="MobiDB-lite"/>
    </source>
</evidence>
<feature type="region of interest" description="Disordered" evidence="1">
    <location>
        <begin position="59"/>
        <end position="85"/>
    </location>
</feature>
<evidence type="ECO:0000313" key="2">
    <source>
        <dbReference type="EMBL" id="MFA9460627.1"/>
    </source>
</evidence>
<dbReference type="RefSeq" id="WP_373655408.1">
    <property type="nucleotide sequence ID" value="NZ_JBGUAW010000004.1"/>
</dbReference>
<keyword evidence="3" id="KW-1185">Reference proteome</keyword>
<gene>
    <name evidence="2" type="ORF">ACERLL_07285</name>
</gene>
<sequence length="85" mass="9086">MSSLLSRRERARLEPAERAGRIQWVSDLAEIPEDLRARFGFGPLGPADGPVKRAMRAMSDPAATRPTAMSARKARGAGSGPPGML</sequence>
<accession>A0ABV4TUG1</accession>
<protein>
    <submittedName>
        <fullName evidence="2">Uncharacterized protein</fullName>
    </submittedName>
</protein>